<evidence type="ECO:0000313" key="1">
    <source>
        <dbReference type="EMBL" id="KRL95072.1"/>
    </source>
</evidence>
<organism evidence="1 2">
    <name type="scientific">Limosilactobacillus equigenerosi DSM 18793 = JCM 14505</name>
    <dbReference type="NCBI Taxonomy" id="1423742"/>
    <lineage>
        <taxon>Bacteria</taxon>
        <taxon>Bacillati</taxon>
        <taxon>Bacillota</taxon>
        <taxon>Bacilli</taxon>
        <taxon>Lactobacillales</taxon>
        <taxon>Lactobacillaceae</taxon>
        <taxon>Limosilactobacillus</taxon>
    </lineage>
</organism>
<keyword evidence="2" id="KW-1185">Reference proteome</keyword>
<sequence>MKNLTCLYISISGNTRSFMHRLVAYADQMHTINPDEAPTISIKEISDATLPAHEDTPFFVFVPTYLDGGDGITSGTTEIMTNALGEYIHDGDNAKLVMGVIGSGNKNFNEQYCLTARQYAQAFDAPFIADYELRGTEQDLANVYHQMITASKYYKYLQA</sequence>
<dbReference type="PATRIC" id="fig|1423742.4.peg.1162"/>
<dbReference type="GO" id="GO:0010181">
    <property type="term" value="F:FMN binding"/>
    <property type="evidence" value="ECO:0007669"/>
    <property type="project" value="InterPro"/>
</dbReference>
<name>A0A0R1UP95_9LACO</name>
<dbReference type="SUPFAM" id="SSF52218">
    <property type="entry name" value="Flavoproteins"/>
    <property type="match status" value="1"/>
</dbReference>
<dbReference type="Proteomes" id="UP000051084">
    <property type="component" value="Unassembled WGS sequence"/>
</dbReference>
<dbReference type="RefSeq" id="WP_054652246.1">
    <property type="nucleotide sequence ID" value="NZ_AZGC01000026.1"/>
</dbReference>
<dbReference type="PIRSF" id="PIRSF005087">
    <property type="entry name" value="NrdI"/>
    <property type="match status" value="1"/>
</dbReference>
<dbReference type="AlphaFoldDB" id="A0A0R1UP95"/>
<evidence type="ECO:0000313" key="2">
    <source>
        <dbReference type="Proteomes" id="UP000051084"/>
    </source>
</evidence>
<accession>A0A0R1UP95</accession>
<dbReference type="OrthoDB" id="350535at2"/>
<dbReference type="NCBIfam" id="NF002714">
    <property type="entry name" value="PRK02551.1"/>
    <property type="match status" value="1"/>
</dbReference>
<dbReference type="STRING" id="417373.GCA_001570685_00128"/>
<dbReference type="PANTHER" id="PTHR37297:SF1">
    <property type="entry name" value="PROTEIN NRDI"/>
    <property type="match status" value="1"/>
</dbReference>
<dbReference type="Pfam" id="PF07972">
    <property type="entry name" value="Flavodoxin_NdrI"/>
    <property type="match status" value="1"/>
</dbReference>
<dbReference type="Gene3D" id="3.40.50.360">
    <property type="match status" value="1"/>
</dbReference>
<comment type="caution">
    <text evidence="1">The sequence shown here is derived from an EMBL/GenBank/DDBJ whole genome shotgun (WGS) entry which is preliminary data.</text>
</comment>
<gene>
    <name evidence="1" type="ORF">FC21_GL001120</name>
</gene>
<dbReference type="InterPro" id="IPR029039">
    <property type="entry name" value="Flavoprotein-like_sf"/>
</dbReference>
<reference evidence="1 2" key="1">
    <citation type="journal article" date="2015" name="Genome Announc.">
        <title>Expanding the biotechnology potential of lactobacilli through comparative genomics of 213 strains and associated genera.</title>
        <authorList>
            <person name="Sun Z."/>
            <person name="Harris H.M."/>
            <person name="McCann A."/>
            <person name="Guo C."/>
            <person name="Argimon S."/>
            <person name="Zhang W."/>
            <person name="Yang X."/>
            <person name="Jeffery I.B."/>
            <person name="Cooney J.C."/>
            <person name="Kagawa T.F."/>
            <person name="Liu W."/>
            <person name="Song Y."/>
            <person name="Salvetti E."/>
            <person name="Wrobel A."/>
            <person name="Rasinkangas P."/>
            <person name="Parkhill J."/>
            <person name="Rea M.C."/>
            <person name="O'Sullivan O."/>
            <person name="Ritari J."/>
            <person name="Douillard F.P."/>
            <person name="Paul Ross R."/>
            <person name="Yang R."/>
            <person name="Briner A.E."/>
            <person name="Felis G.E."/>
            <person name="de Vos W.M."/>
            <person name="Barrangou R."/>
            <person name="Klaenhammer T.R."/>
            <person name="Caufield P.W."/>
            <person name="Cui Y."/>
            <person name="Zhang H."/>
            <person name="O'Toole P.W."/>
        </authorList>
    </citation>
    <scope>NUCLEOTIDE SEQUENCE [LARGE SCALE GENOMIC DNA]</scope>
    <source>
        <strain evidence="1 2">DSM 18793</strain>
    </source>
</reference>
<dbReference type="EMBL" id="AZGC01000026">
    <property type="protein sequence ID" value="KRL95072.1"/>
    <property type="molecule type" value="Genomic_DNA"/>
</dbReference>
<proteinExistence type="predicted"/>
<dbReference type="InterPro" id="IPR004465">
    <property type="entry name" value="RNR_NrdI"/>
</dbReference>
<protein>
    <submittedName>
        <fullName evidence="1">Ribonucleotide reductase</fullName>
    </submittedName>
</protein>
<dbReference type="PANTHER" id="PTHR37297">
    <property type="entry name" value="PROTEIN NRDI"/>
    <property type="match status" value="1"/>
</dbReference>